<evidence type="ECO:0000256" key="1">
    <source>
        <dbReference type="SAM" id="MobiDB-lite"/>
    </source>
</evidence>
<dbReference type="AlphaFoldDB" id="A0A5D0XQG5"/>
<feature type="transmembrane region" description="Helical" evidence="2">
    <location>
        <begin position="157"/>
        <end position="179"/>
    </location>
</feature>
<reference evidence="4 5" key="1">
    <citation type="submission" date="2019-08" db="EMBL/GenBank/DDBJ databases">
        <title>Genone of Arthrobacter echini P9.</title>
        <authorList>
            <person name="Bowman J.P."/>
        </authorList>
    </citation>
    <scope>NUCLEOTIDE SEQUENCE [LARGE SCALE GENOMIC DNA]</scope>
    <source>
        <strain evidence="4 5">P9</strain>
    </source>
</reference>
<feature type="transmembrane region" description="Helical" evidence="2">
    <location>
        <begin position="215"/>
        <end position="232"/>
    </location>
</feature>
<sequence>MEQVDQQYEYHRLALSWPQHRWWKPLVTALLGTAIYLVFTIALLVVAAIVVFATSADLDRYLDAAAVIDLSDPAIFAFTLASLILMIPSLILAVLIMGPKPIGLLSSVAGRIRWRWLLVCGLAALGVFVASLVVSLVIGVFFPDESAAVPVPQDGSLLVFMLALSILAVPFQAAAEEYVFRGFLMQAIGSWLRHPAFAILLPVPLFVLGHGYDPLGQTDVAIFAVFAGWITWRTGGLEAAIAVHTVNNMTIFVLGALGLVDVNSSEGSMGGLVVSVVTTIVIAVVILRLAERRGISRTRSVPPPAAIRPIPQPAWAGPSYGGNDRSGGQPLAPAGLPMPAGPSMPGVSWDPEQYDPTQYDSTHHDPAHREQAHRDPARQPTADQRPASGQQPSSTAQPTSVTPAENRPARAEDVAHGGATAAGRPAPQPVTGSPPSRPRTEPEQESQAGGHPSGPAHPPGPGYPSGTPYPSGPGYPGAGRDGSEAGPPAP</sequence>
<feature type="region of interest" description="Disordered" evidence="1">
    <location>
        <begin position="299"/>
        <end position="490"/>
    </location>
</feature>
<dbReference type="Pfam" id="PF02517">
    <property type="entry name" value="Rce1-like"/>
    <property type="match status" value="1"/>
</dbReference>
<dbReference type="InterPro" id="IPR003675">
    <property type="entry name" value="Rce1/LyrA-like_dom"/>
</dbReference>
<evidence type="ECO:0000256" key="2">
    <source>
        <dbReference type="SAM" id="Phobius"/>
    </source>
</evidence>
<dbReference type="Proteomes" id="UP000323410">
    <property type="component" value="Unassembled WGS sequence"/>
</dbReference>
<name>A0A5D0XQG5_9MICC</name>
<keyword evidence="2" id="KW-0812">Transmembrane</keyword>
<evidence type="ECO:0000313" key="4">
    <source>
        <dbReference type="EMBL" id="TYC98885.1"/>
    </source>
</evidence>
<feature type="compositionally biased region" description="Pro residues" evidence="1">
    <location>
        <begin position="301"/>
        <end position="312"/>
    </location>
</feature>
<feature type="transmembrane region" description="Helical" evidence="2">
    <location>
        <begin position="239"/>
        <end position="260"/>
    </location>
</feature>
<dbReference type="GO" id="GO:0004175">
    <property type="term" value="F:endopeptidase activity"/>
    <property type="evidence" value="ECO:0007669"/>
    <property type="project" value="UniProtKB-ARBA"/>
</dbReference>
<comment type="caution">
    <text evidence="4">The sequence shown here is derived from an EMBL/GenBank/DDBJ whole genome shotgun (WGS) entry which is preliminary data.</text>
</comment>
<gene>
    <name evidence="4" type="ORF">FQ377_07665</name>
</gene>
<organism evidence="4 5">
    <name type="scientific">Arthrobacter echini</name>
    <dbReference type="NCBI Taxonomy" id="1529066"/>
    <lineage>
        <taxon>Bacteria</taxon>
        <taxon>Bacillati</taxon>
        <taxon>Actinomycetota</taxon>
        <taxon>Actinomycetes</taxon>
        <taxon>Micrococcales</taxon>
        <taxon>Micrococcaceae</taxon>
        <taxon>Arthrobacter</taxon>
    </lineage>
</organism>
<dbReference type="EMBL" id="VSLD01000003">
    <property type="protein sequence ID" value="TYC98885.1"/>
    <property type="molecule type" value="Genomic_DNA"/>
</dbReference>
<proteinExistence type="predicted"/>
<evidence type="ECO:0000259" key="3">
    <source>
        <dbReference type="Pfam" id="PF02517"/>
    </source>
</evidence>
<keyword evidence="2" id="KW-0472">Membrane</keyword>
<feature type="compositionally biased region" description="Basic and acidic residues" evidence="1">
    <location>
        <begin position="361"/>
        <end position="377"/>
    </location>
</feature>
<keyword evidence="4" id="KW-0482">Metalloprotease</keyword>
<feature type="transmembrane region" description="Helical" evidence="2">
    <location>
        <begin position="26"/>
        <end position="54"/>
    </location>
</feature>
<feature type="transmembrane region" description="Helical" evidence="2">
    <location>
        <begin position="191"/>
        <end position="209"/>
    </location>
</feature>
<feature type="transmembrane region" description="Helical" evidence="2">
    <location>
        <begin position="74"/>
        <end position="96"/>
    </location>
</feature>
<dbReference type="GO" id="GO:0008237">
    <property type="term" value="F:metallopeptidase activity"/>
    <property type="evidence" value="ECO:0007669"/>
    <property type="project" value="UniProtKB-KW"/>
</dbReference>
<keyword evidence="4" id="KW-0378">Hydrolase</keyword>
<feature type="domain" description="CAAX prenyl protease 2/Lysostaphin resistance protein A-like" evidence="3">
    <location>
        <begin position="162"/>
        <end position="249"/>
    </location>
</feature>
<accession>A0A5D0XQG5</accession>
<feature type="compositionally biased region" description="Polar residues" evidence="1">
    <location>
        <begin position="387"/>
        <end position="403"/>
    </location>
</feature>
<dbReference type="GO" id="GO:0080120">
    <property type="term" value="P:CAAX-box protein maturation"/>
    <property type="evidence" value="ECO:0007669"/>
    <property type="project" value="UniProtKB-ARBA"/>
</dbReference>
<dbReference type="OrthoDB" id="2680086at2"/>
<keyword evidence="2" id="KW-1133">Transmembrane helix</keyword>
<feature type="transmembrane region" description="Helical" evidence="2">
    <location>
        <begin position="272"/>
        <end position="290"/>
    </location>
</feature>
<keyword evidence="5" id="KW-1185">Reference proteome</keyword>
<keyword evidence="4" id="KW-0645">Protease</keyword>
<protein>
    <submittedName>
        <fullName evidence="4">CPBP family intramembrane metalloprotease</fullName>
    </submittedName>
</protein>
<evidence type="ECO:0000313" key="5">
    <source>
        <dbReference type="Proteomes" id="UP000323410"/>
    </source>
</evidence>
<dbReference type="RefSeq" id="WP_148600669.1">
    <property type="nucleotide sequence ID" value="NZ_VSLD01000003.1"/>
</dbReference>
<feature type="transmembrane region" description="Helical" evidence="2">
    <location>
        <begin position="116"/>
        <end position="142"/>
    </location>
</feature>
<dbReference type="GO" id="GO:0006508">
    <property type="term" value="P:proteolysis"/>
    <property type="evidence" value="ECO:0007669"/>
    <property type="project" value="UniProtKB-KW"/>
</dbReference>
<feature type="compositionally biased region" description="Low complexity" evidence="1">
    <location>
        <begin position="326"/>
        <end position="346"/>
    </location>
</feature>